<evidence type="ECO:0000313" key="2">
    <source>
        <dbReference type="EMBL" id="MBA0662765.1"/>
    </source>
</evidence>
<accession>A0A7J8VJ02</accession>
<reference evidence="2 3" key="1">
    <citation type="journal article" date="2019" name="Genome Biol. Evol.">
        <title>Insights into the evolution of the New World diploid cottons (Gossypium, subgenus Houzingenia) based on genome sequencing.</title>
        <authorList>
            <person name="Grover C.E."/>
            <person name="Arick M.A. 2nd"/>
            <person name="Thrash A."/>
            <person name="Conover J.L."/>
            <person name="Sanders W.S."/>
            <person name="Peterson D.G."/>
            <person name="Frelichowski J.E."/>
            <person name="Scheffler J.A."/>
            <person name="Scheffler B.E."/>
            <person name="Wendel J.F."/>
        </authorList>
    </citation>
    <scope>NUCLEOTIDE SEQUENCE [LARGE SCALE GENOMIC DNA]</scope>
    <source>
        <strain evidence="2">57</strain>
        <tissue evidence="2">Leaf</tissue>
    </source>
</reference>
<dbReference type="OrthoDB" id="996467at2759"/>
<protein>
    <submittedName>
        <fullName evidence="2">Uncharacterized protein</fullName>
    </submittedName>
</protein>
<name>A0A7J8VJ02_9ROSI</name>
<proteinExistence type="predicted"/>
<evidence type="ECO:0000313" key="3">
    <source>
        <dbReference type="Proteomes" id="UP000593573"/>
    </source>
</evidence>
<dbReference type="Proteomes" id="UP000593573">
    <property type="component" value="Unassembled WGS sequence"/>
</dbReference>
<feature type="non-terminal residue" evidence="2">
    <location>
        <position position="1"/>
    </location>
</feature>
<sequence length="113" mass="12409">TDAHTDIFEELHAEDVANERNPKKGSNDNGCKVDASLDKMDVSSTQSQSSNPNKVDSTFPKKKKKSSEARGSNSSTSLIDGAMLLGDNIRMVDLELRMSIASEIEVRNDHSRK</sequence>
<gene>
    <name evidence="2" type="ORF">Goklo_006839</name>
</gene>
<feature type="region of interest" description="Disordered" evidence="1">
    <location>
        <begin position="1"/>
        <end position="79"/>
    </location>
</feature>
<feature type="non-terminal residue" evidence="2">
    <location>
        <position position="113"/>
    </location>
</feature>
<feature type="compositionally biased region" description="Polar residues" evidence="1">
    <location>
        <begin position="69"/>
        <end position="78"/>
    </location>
</feature>
<dbReference type="AlphaFoldDB" id="A0A7J8VJ02"/>
<organism evidence="2 3">
    <name type="scientific">Gossypium klotzschianum</name>
    <dbReference type="NCBI Taxonomy" id="34286"/>
    <lineage>
        <taxon>Eukaryota</taxon>
        <taxon>Viridiplantae</taxon>
        <taxon>Streptophyta</taxon>
        <taxon>Embryophyta</taxon>
        <taxon>Tracheophyta</taxon>
        <taxon>Spermatophyta</taxon>
        <taxon>Magnoliopsida</taxon>
        <taxon>eudicotyledons</taxon>
        <taxon>Gunneridae</taxon>
        <taxon>Pentapetalae</taxon>
        <taxon>rosids</taxon>
        <taxon>malvids</taxon>
        <taxon>Malvales</taxon>
        <taxon>Malvaceae</taxon>
        <taxon>Malvoideae</taxon>
        <taxon>Gossypium</taxon>
    </lineage>
</organism>
<evidence type="ECO:0000256" key="1">
    <source>
        <dbReference type="SAM" id="MobiDB-lite"/>
    </source>
</evidence>
<keyword evidence="3" id="KW-1185">Reference proteome</keyword>
<dbReference type="EMBL" id="JABFAB010000010">
    <property type="protein sequence ID" value="MBA0662765.1"/>
    <property type="molecule type" value="Genomic_DNA"/>
</dbReference>
<feature type="compositionally biased region" description="Polar residues" evidence="1">
    <location>
        <begin position="42"/>
        <end position="56"/>
    </location>
</feature>
<comment type="caution">
    <text evidence="2">The sequence shown here is derived from an EMBL/GenBank/DDBJ whole genome shotgun (WGS) entry which is preliminary data.</text>
</comment>
<feature type="compositionally biased region" description="Basic and acidic residues" evidence="1">
    <location>
        <begin position="1"/>
        <end position="26"/>
    </location>
</feature>